<keyword evidence="7" id="KW-0411">Iron-sulfur</keyword>
<dbReference type="InterPro" id="IPR015422">
    <property type="entry name" value="PyrdxlP-dep_Trfase_small"/>
</dbReference>
<evidence type="ECO:0000313" key="10">
    <source>
        <dbReference type="EMBL" id="CCH69802.1"/>
    </source>
</evidence>
<keyword evidence="10" id="KW-0032">Aminotransferase</keyword>
<dbReference type="GO" id="GO:0046872">
    <property type="term" value="F:metal ion binding"/>
    <property type="evidence" value="ECO:0007669"/>
    <property type="project" value="UniProtKB-KW"/>
</dbReference>
<protein>
    <submittedName>
        <fullName evidence="10">Putative aminotransferase</fullName>
    </submittedName>
</protein>
<dbReference type="Gene3D" id="3.40.640.10">
    <property type="entry name" value="Type I PLP-dependent aspartate aminotransferase-like (Major domain)"/>
    <property type="match status" value="1"/>
</dbReference>
<evidence type="ECO:0000256" key="4">
    <source>
        <dbReference type="ARBA" id="ARBA00022723"/>
    </source>
</evidence>
<dbReference type="HOGENOM" id="CLU_003433_0_0_11"/>
<dbReference type="GO" id="GO:0031071">
    <property type="term" value="F:cysteine desulfurase activity"/>
    <property type="evidence" value="ECO:0007669"/>
    <property type="project" value="UniProtKB-EC"/>
</dbReference>
<dbReference type="STRING" id="1193181.BN10_360009"/>
<dbReference type="InterPro" id="IPR015424">
    <property type="entry name" value="PyrdxlP-dep_Trfase"/>
</dbReference>
<keyword evidence="11" id="KW-1185">Reference proteome</keyword>
<dbReference type="GO" id="GO:0008483">
    <property type="term" value="F:transaminase activity"/>
    <property type="evidence" value="ECO:0007669"/>
    <property type="project" value="UniProtKB-KW"/>
</dbReference>
<evidence type="ECO:0000256" key="5">
    <source>
        <dbReference type="ARBA" id="ARBA00022898"/>
    </source>
</evidence>
<dbReference type="PIRSF" id="PIRSF005572">
    <property type="entry name" value="NifS"/>
    <property type="match status" value="1"/>
</dbReference>
<keyword evidence="4" id="KW-0479">Metal-binding</keyword>
<dbReference type="InterPro" id="IPR016454">
    <property type="entry name" value="Cysteine_dSase"/>
</dbReference>
<feature type="domain" description="Aminotransferase class V" evidence="9">
    <location>
        <begin position="239"/>
        <end position="344"/>
    </location>
</feature>
<dbReference type="GO" id="GO:0051536">
    <property type="term" value="F:iron-sulfur cluster binding"/>
    <property type="evidence" value="ECO:0007669"/>
    <property type="project" value="UniProtKB-KW"/>
</dbReference>
<keyword evidence="5" id="KW-0663">Pyridoxal phosphate</keyword>
<dbReference type="SUPFAM" id="SSF53383">
    <property type="entry name" value="PLP-dependent transferases"/>
    <property type="match status" value="1"/>
</dbReference>
<accession>N0DZ63</accession>
<evidence type="ECO:0000256" key="1">
    <source>
        <dbReference type="ARBA" id="ARBA00001933"/>
    </source>
</evidence>
<keyword evidence="3 10" id="KW-0808">Transferase</keyword>
<comment type="similarity">
    <text evidence="2">Belongs to the class-V pyridoxal-phosphate-dependent aminotransferase family. NifS/IscS subfamily.</text>
</comment>
<dbReference type="PANTHER" id="PTHR11601:SF34">
    <property type="entry name" value="CYSTEINE DESULFURASE"/>
    <property type="match status" value="1"/>
</dbReference>
<evidence type="ECO:0000256" key="7">
    <source>
        <dbReference type="ARBA" id="ARBA00023014"/>
    </source>
</evidence>
<evidence type="ECO:0000259" key="9">
    <source>
        <dbReference type="Pfam" id="PF00266"/>
    </source>
</evidence>
<keyword evidence="6" id="KW-0408">Iron</keyword>
<organism evidence="10 11">
    <name type="scientific">Phycicoccus elongatus Lp2</name>
    <dbReference type="NCBI Taxonomy" id="1193181"/>
    <lineage>
        <taxon>Bacteria</taxon>
        <taxon>Bacillati</taxon>
        <taxon>Actinomycetota</taxon>
        <taxon>Actinomycetes</taxon>
        <taxon>Micrococcales</taxon>
        <taxon>Intrasporangiaceae</taxon>
        <taxon>Phycicoccus</taxon>
    </lineage>
</organism>
<evidence type="ECO:0000313" key="11">
    <source>
        <dbReference type="Proteomes" id="UP000013167"/>
    </source>
</evidence>
<dbReference type="AlphaFoldDB" id="N0DZ63"/>
<dbReference type="Proteomes" id="UP000013167">
    <property type="component" value="Unassembled WGS sequence"/>
</dbReference>
<feature type="domain" description="Aminotransferase class V" evidence="9">
    <location>
        <begin position="40"/>
        <end position="186"/>
    </location>
</feature>
<comment type="catalytic activity">
    <reaction evidence="8">
        <text>(sulfur carrier)-H + L-cysteine = (sulfur carrier)-SH + L-alanine</text>
        <dbReference type="Rhea" id="RHEA:43892"/>
        <dbReference type="Rhea" id="RHEA-COMP:14737"/>
        <dbReference type="Rhea" id="RHEA-COMP:14739"/>
        <dbReference type="ChEBI" id="CHEBI:29917"/>
        <dbReference type="ChEBI" id="CHEBI:35235"/>
        <dbReference type="ChEBI" id="CHEBI:57972"/>
        <dbReference type="ChEBI" id="CHEBI:64428"/>
        <dbReference type="EC" id="2.8.1.7"/>
    </reaction>
</comment>
<dbReference type="InterPro" id="IPR015421">
    <property type="entry name" value="PyrdxlP-dep_Trfase_major"/>
</dbReference>
<dbReference type="EMBL" id="CAIZ01000104">
    <property type="protein sequence ID" value="CCH69802.1"/>
    <property type="molecule type" value="Genomic_DNA"/>
</dbReference>
<dbReference type="PANTHER" id="PTHR11601">
    <property type="entry name" value="CYSTEINE DESULFURYLASE FAMILY MEMBER"/>
    <property type="match status" value="1"/>
</dbReference>
<proteinExistence type="inferred from homology"/>
<comment type="cofactor">
    <cofactor evidence="1">
        <name>pyridoxal 5'-phosphate</name>
        <dbReference type="ChEBI" id="CHEBI:597326"/>
    </cofactor>
</comment>
<sequence length="381" mass="39664">MAAVADPDFQRAVLDAAPGPMHPAARETFLAALDAGWADPRRLHSEGRRAAALLDTARSVLAAGLDARPDEVTLHPTGSHALLAGLRGIRQARRRVGATIVTTAVDQALVLREPDVDAVGVDSEGRLDLVALRERLAAPHVALCVLAAANQEIGTRQPIADALAASAAAGVPLLVDLAASWGRSPLPPRPDAYAADASSVGGPPLGVLAVRPGTRVKRQPVSTPERGLEPAPPFVPLALAAAEAWRQQEADREVEDRATSALIDRIRAAAAALPDVQVVGSATDRLPHVATFSVLYVDGETLVHELDRRGFAVASGSACTADTLEPSHVLAAIGAVTHGNVRITLPTSAVAPHRAQDVDRFCTVLPDAVSTVRAQLGTDRL</sequence>
<dbReference type="InterPro" id="IPR000192">
    <property type="entry name" value="Aminotrans_V_dom"/>
</dbReference>
<dbReference type="eggNOG" id="COG1104">
    <property type="taxonomic scope" value="Bacteria"/>
</dbReference>
<dbReference type="Gene3D" id="3.90.1150.10">
    <property type="entry name" value="Aspartate Aminotransferase, domain 1"/>
    <property type="match status" value="1"/>
</dbReference>
<name>N0DZ63_9MICO</name>
<dbReference type="Pfam" id="PF00266">
    <property type="entry name" value="Aminotran_5"/>
    <property type="match status" value="2"/>
</dbReference>
<gene>
    <name evidence="10" type="ORF">BN10_360009</name>
</gene>
<evidence type="ECO:0000256" key="3">
    <source>
        <dbReference type="ARBA" id="ARBA00022679"/>
    </source>
</evidence>
<evidence type="ECO:0000256" key="2">
    <source>
        <dbReference type="ARBA" id="ARBA00006490"/>
    </source>
</evidence>
<evidence type="ECO:0000256" key="6">
    <source>
        <dbReference type="ARBA" id="ARBA00023004"/>
    </source>
</evidence>
<reference evidence="10 11" key="1">
    <citation type="journal article" date="2013" name="ISME J.">
        <title>A metabolic model for members of the genus Tetrasphaera involved in enhanced biological phosphorus removal.</title>
        <authorList>
            <person name="Kristiansen R."/>
            <person name="Nguyen H.T.T."/>
            <person name="Saunders A.M."/>
            <person name="Nielsen J.L."/>
            <person name="Wimmer R."/>
            <person name="Le V.Q."/>
            <person name="McIlroy S.J."/>
            <person name="Petrovski S."/>
            <person name="Seviour R.J."/>
            <person name="Calteau A."/>
            <person name="Nielsen K.L."/>
            <person name="Nielsen P.H."/>
        </authorList>
    </citation>
    <scope>NUCLEOTIDE SEQUENCE [LARGE SCALE GENOMIC DNA]</scope>
    <source>
        <strain evidence="10 11">Lp2</strain>
    </source>
</reference>
<comment type="caution">
    <text evidence="10">The sequence shown here is derived from an EMBL/GenBank/DDBJ whole genome shotgun (WGS) entry which is preliminary data.</text>
</comment>
<evidence type="ECO:0000256" key="8">
    <source>
        <dbReference type="ARBA" id="ARBA00050776"/>
    </source>
</evidence>